<dbReference type="PRINTS" id="PR00598">
    <property type="entry name" value="HTHMARR"/>
</dbReference>
<dbReference type="STRING" id="1121395.SAMN02745215_01024"/>
<reference evidence="6" key="1">
    <citation type="submission" date="2016-12" db="EMBL/GenBank/DDBJ databases">
        <authorList>
            <person name="Varghese N."/>
            <person name="Submissions S."/>
        </authorList>
    </citation>
    <scope>NUCLEOTIDE SEQUENCE [LARGE SCALE GENOMIC DNA]</scope>
    <source>
        <strain evidence="6">DSM 11544</strain>
    </source>
</reference>
<keyword evidence="6" id="KW-1185">Reference proteome</keyword>
<dbReference type="InterPro" id="IPR000835">
    <property type="entry name" value="HTH_MarR-typ"/>
</dbReference>
<dbReference type="PANTHER" id="PTHR42756:SF1">
    <property type="entry name" value="TRANSCRIPTIONAL REPRESSOR OF EMRAB OPERON"/>
    <property type="match status" value="1"/>
</dbReference>
<feature type="domain" description="HTH marR-type" evidence="4">
    <location>
        <begin position="5"/>
        <end position="137"/>
    </location>
</feature>
<dbReference type="Gene3D" id="1.10.10.10">
    <property type="entry name" value="Winged helix-like DNA-binding domain superfamily/Winged helix DNA-binding domain"/>
    <property type="match status" value="1"/>
</dbReference>
<dbReference type="SUPFAM" id="SSF46785">
    <property type="entry name" value="Winged helix' DNA-binding domain"/>
    <property type="match status" value="1"/>
</dbReference>
<evidence type="ECO:0000313" key="5">
    <source>
        <dbReference type="EMBL" id="SHN59183.1"/>
    </source>
</evidence>
<dbReference type="AlphaFoldDB" id="A0A1M7SL37"/>
<protein>
    <submittedName>
        <fullName evidence="5">Transcriptional regulator, MarR family</fullName>
    </submittedName>
</protein>
<name>A0A1M7SL37_9FIRM</name>
<keyword evidence="1" id="KW-0805">Transcription regulation</keyword>
<keyword evidence="2" id="KW-0238">DNA-binding</keyword>
<dbReference type="RefSeq" id="WP_072771571.1">
    <property type="nucleotide sequence ID" value="NZ_FRDN01000004.1"/>
</dbReference>
<gene>
    <name evidence="5" type="ORF">SAMN02745215_01024</name>
</gene>
<sequence>MTINPNSLGFILNRTNTKLKNSLIQCLKPYDVTPEQWGILKCLWGQEGITPKTIAELTSKDRPTTVRILEKLEKKGLIFRVVNSDDNRSYLIYLTDKGKELKNILIPLAEAKINRALTGINEQDTQKLLQILNRIYDNL</sequence>
<dbReference type="PROSITE" id="PS50995">
    <property type="entry name" value="HTH_MARR_2"/>
    <property type="match status" value="1"/>
</dbReference>
<dbReference type="InterPro" id="IPR036390">
    <property type="entry name" value="WH_DNA-bd_sf"/>
</dbReference>
<dbReference type="GO" id="GO:0003700">
    <property type="term" value="F:DNA-binding transcription factor activity"/>
    <property type="evidence" value="ECO:0007669"/>
    <property type="project" value="InterPro"/>
</dbReference>
<evidence type="ECO:0000256" key="3">
    <source>
        <dbReference type="ARBA" id="ARBA00023163"/>
    </source>
</evidence>
<dbReference type="SMART" id="SM00347">
    <property type="entry name" value="HTH_MARR"/>
    <property type="match status" value="1"/>
</dbReference>
<dbReference type="PANTHER" id="PTHR42756">
    <property type="entry name" value="TRANSCRIPTIONAL REGULATOR, MARR"/>
    <property type="match status" value="1"/>
</dbReference>
<dbReference type="Proteomes" id="UP000184010">
    <property type="component" value="Unassembled WGS sequence"/>
</dbReference>
<evidence type="ECO:0000256" key="2">
    <source>
        <dbReference type="ARBA" id="ARBA00023125"/>
    </source>
</evidence>
<accession>A0A1M7SL37</accession>
<dbReference type="EMBL" id="FRDN01000004">
    <property type="protein sequence ID" value="SHN59183.1"/>
    <property type="molecule type" value="Genomic_DNA"/>
</dbReference>
<keyword evidence="3" id="KW-0804">Transcription</keyword>
<dbReference type="Pfam" id="PF01047">
    <property type="entry name" value="MarR"/>
    <property type="match status" value="1"/>
</dbReference>
<evidence type="ECO:0000256" key="1">
    <source>
        <dbReference type="ARBA" id="ARBA00023015"/>
    </source>
</evidence>
<proteinExistence type="predicted"/>
<evidence type="ECO:0000259" key="4">
    <source>
        <dbReference type="PROSITE" id="PS50995"/>
    </source>
</evidence>
<dbReference type="InterPro" id="IPR036388">
    <property type="entry name" value="WH-like_DNA-bd_sf"/>
</dbReference>
<organism evidence="5 6">
    <name type="scientific">Desulfitobacterium chlororespirans DSM 11544</name>
    <dbReference type="NCBI Taxonomy" id="1121395"/>
    <lineage>
        <taxon>Bacteria</taxon>
        <taxon>Bacillati</taxon>
        <taxon>Bacillota</taxon>
        <taxon>Clostridia</taxon>
        <taxon>Eubacteriales</taxon>
        <taxon>Desulfitobacteriaceae</taxon>
        <taxon>Desulfitobacterium</taxon>
    </lineage>
</organism>
<dbReference type="GO" id="GO:0003677">
    <property type="term" value="F:DNA binding"/>
    <property type="evidence" value="ECO:0007669"/>
    <property type="project" value="UniProtKB-KW"/>
</dbReference>
<evidence type="ECO:0000313" key="6">
    <source>
        <dbReference type="Proteomes" id="UP000184010"/>
    </source>
</evidence>